<dbReference type="AlphaFoldDB" id="A0A517P8H8"/>
<feature type="transmembrane region" description="Helical" evidence="1">
    <location>
        <begin position="20"/>
        <end position="44"/>
    </location>
</feature>
<dbReference type="RefSeq" id="WP_145358584.1">
    <property type="nucleotide sequence ID" value="NZ_CP036265.1"/>
</dbReference>
<dbReference type="KEGG" id="acaf:CA12_17640"/>
<keyword evidence="1" id="KW-1133">Transmembrane helix</keyword>
<proteinExistence type="predicted"/>
<keyword evidence="1" id="KW-0812">Transmembrane</keyword>
<evidence type="ECO:0000313" key="2">
    <source>
        <dbReference type="EMBL" id="QDT15674.1"/>
    </source>
</evidence>
<dbReference type="Proteomes" id="UP000318741">
    <property type="component" value="Chromosome"/>
</dbReference>
<accession>A0A517P8H8</accession>
<evidence type="ECO:0000256" key="1">
    <source>
        <dbReference type="SAM" id="Phobius"/>
    </source>
</evidence>
<protein>
    <submittedName>
        <fullName evidence="2">Uncharacterized protein</fullName>
    </submittedName>
</protein>
<reference evidence="2 3" key="1">
    <citation type="submission" date="2019-02" db="EMBL/GenBank/DDBJ databases">
        <title>Deep-cultivation of Planctomycetes and their phenomic and genomic characterization uncovers novel biology.</title>
        <authorList>
            <person name="Wiegand S."/>
            <person name="Jogler M."/>
            <person name="Boedeker C."/>
            <person name="Pinto D."/>
            <person name="Vollmers J."/>
            <person name="Rivas-Marin E."/>
            <person name="Kohn T."/>
            <person name="Peeters S.H."/>
            <person name="Heuer A."/>
            <person name="Rast P."/>
            <person name="Oberbeckmann S."/>
            <person name="Bunk B."/>
            <person name="Jeske O."/>
            <person name="Meyerdierks A."/>
            <person name="Storesund J.E."/>
            <person name="Kallscheuer N."/>
            <person name="Luecker S."/>
            <person name="Lage O.M."/>
            <person name="Pohl T."/>
            <person name="Merkel B.J."/>
            <person name="Hornburger P."/>
            <person name="Mueller R.-W."/>
            <person name="Bruemmer F."/>
            <person name="Labrenz M."/>
            <person name="Spormann A.M."/>
            <person name="Op den Camp H."/>
            <person name="Overmann J."/>
            <person name="Amann R."/>
            <person name="Jetten M.S.M."/>
            <person name="Mascher T."/>
            <person name="Medema M.H."/>
            <person name="Devos D.P."/>
            <person name="Kaster A.-K."/>
            <person name="Ovreas L."/>
            <person name="Rohde M."/>
            <person name="Galperin M.Y."/>
            <person name="Jogler C."/>
        </authorList>
    </citation>
    <scope>NUCLEOTIDE SEQUENCE [LARGE SCALE GENOMIC DNA]</scope>
    <source>
        <strain evidence="2 3">CA12</strain>
    </source>
</reference>
<keyword evidence="3" id="KW-1185">Reference proteome</keyword>
<keyword evidence="1" id="KW-0472">Membrane</keyword>
<evidence type="ECO:0000313" key="3">
    <source>
        <dbReference type="Proteomes" id="UP000318741"/>
    </source>
</evidence>
<organism evidence="2 3">
    <name type="scientific">Alienimonas californiensis</name>
    <dbReference type="NCBI Taxonomy" id="2527989"/>
    <lineage>
        <taxon>Bacteria</taxon>
        <taxon>Pseudomonadati</taxon>
        <taxon>Planctomycetota</taxon>
        <taxon>Planctomycetia</taxon>
        <taxon>Planctomycetales</taxon>
        <taxon>Planctomycetaceae</taxon>
        <taxon>Alienimonas</taxon>
    </lineage>
</organism>
<feature type="transmembrane region" description="Helical" evidence="1">
    <location>
        <begin position="65"/>
        <end position="85"/>
    </location>
</feature>
<gene>
    <name evidence="2" type="ORF">CA12_17640</name>
</gene>
<dbReference type="EMBL" id="CP036265">
    <property type="protein sequence ID" value="QDT15674.1"/>
    <property type="molecule type" value="Genomic_DNA"/>
</dbReference>
<sequence length="86" mass="9188">MAALLWSALWQIRDPGRDQFAALAAAPVVALLLMIPAWAIGLAADAFGRWLERRRGESSSPAWRRFVAGFLLGSAAVATYVSAMAG</sequence>
<name>A0A517P8H8_9PLAN</name>